<feature type="transmembrane region" description="Helical" evidence="1">
    <location>
        <begin position="63"/>
        <end position="83"/>
    </location>
</feature>
<gene>
    <name evidence="2" type="ORF">OJ962_17430</name>
</gene>
<keyword evidence="3" id="KW-1185">Reference proteome</keyword>
<keyword evidence="1" id="KW-0812">Transmembrane</keyword>
<keyword evidence="1" id="KW-0472">Membrane</keyword>
<comment type="caution">
    <text evidence="2">The sequence shown here is derived from an EMBL/GenBank/DDBJ whole genome shotgun (WGS) entry which is preliminary data.</text>
</comment>
<evidence type="ECO:0000313" key="3">
    <source>
        <dbReference type="Proteomes" id="UP001147700"/>
    </source>
</evidence>
<keyword evidence="1" id="KW-1133">Transmembrane helix</keyword>
<accession>A0ABT4RLG1</accession>
<feature type="transmembrane region" description="Helical" evidence="1">
    <location>
        <begin position="274"/>
        <end position="293"/>
    </location>
</feature>
<feature type="transmembrane region" description="Helical" evidence="1">
    <location>
        <begin position="359"/>
        <end position="380"/>
    </location>
</feature>
<feature type="transmembrane region" description="Helical" evidence="1">
    <location>
        <begin position="299"/>
        <end position="315"/>
    </location>
</feature>
<feature type="transmembrane region" description="Helical" evidence="1">
    <location>
        <begin position="104"/>
        <end position="125"/>
    </location>
</feature>
<feature type="transmembrane region" description="Helical" evidence="1">
    <location>
        <begin position="327"/>
        <end position="347"/>
    </location>
</feature>
<dbReference type="EMBL" id="JAPCID010000023">
    <property type="protein sequence ID" value="MDA0139288.1"/>
    <property type="molecule type" value="Genomic_DNA"/>
</dbReference>
<dbReference type="RefSeq" id="WP_270006497.1">
    <property type="nucleotide sequence ID" value="NZ_JAPCID010000023.1"/>
</dbReference>
<dbReference type="Proteomes" id="UP001147700">
    <property type="component" value="Unassembled WGS sequence"/>
</dbReference>
<proteinExistence type="predicted"/>
<name>A0ABT4RLG1_9ACTN</name>
<feature type="transmembrane region" description="Helical" evidence="1">
    <location>
        <begin position="145"/>
        <end position="163"/>
    </location>
</feature>
<feature type="transmembrane region" description="Helical" evidence="1">
    <location>
        <begin position="26"/>
        <end position="43"/>
    </location>
</feature>
<feature type="transmembrane region" description="Helical" evidence="1">
    <location>
        <begin position="242"/>
        <end position="262"/>
    </location>
</feature>
<feature type="transmembrane region" description="Helical" evidence="1">
    <location>
        <begin position="175"/>
        <end position="198"/>
    </location>
</feature>
<sequence length="394" mass="42355">MSGLTQMARSAPAAARGERPVTTYKEDLITASLTVWPIIAMFFDGRGHNNETGQESFWSLPHLFLYAGMTAIGVWIGLLVTKYQLAAGADPRKSLIPDLKAIPVGYGVAILGLLTLALGGPTDFIWHAAYGFEVGVDAIYSPPHLLLFFGGLLVSSTGIRSMWAKADITPDLKGFLPVLISATLFIGVSGFITMYLSAFMTNVTPTSDFVADYQAQFKDDFDDQTVSLNAGLTGYGDDQWPFYYYAASHGIASMIITTLILLGPALLMLRRWRVPFGAMTLVFTGYGLLASIMTEYRDWVLVIPLVLAGLAIDVVQSRSGKDRLTLGGIRTAGPIAAAVLWISYYGILALDKGIGWDPTLWVGALMVGIMAGFGVAFLIAPPAYGPRLVDASDG</sequence>
<reference evidence="2" key="1">
    <citation type="submission" date="2022-10" db="EMBL/GenBank/DDBJ databases">
        <title>The WGS of Solirubrobacter sp. CPCC 204708.</title>
        <authorList>
            <person name="Jiang Z."/>
        </authorList>
    </citation>
    <scope>NUCLEOTIDE SEQUENCE</scope>
    <source>
        <strain evidence="2">CPCC 204708</strain>
    </source>
</reference>
<evidence type="ECO:0000256" key="1">
    <source>
        <dbReference type="SAM" id="Phobius"/>
    </source>
</evidence>
<organism evidence="2 3">
    <name type="scientific">Solirubrobacter deserti</name>
    <dbReference type="NCBI Taxonomy" id="2282478"/>
    <lineage>
        <taxon>Bacteria</taxon>
        <taxon>Bacillati</taxon>
        <taxon>Actinomycetota</taxon>
        <taxon>Thermoleophilia</taxon>
        <taxon>Solirubrobacterales</taxon>
        <taxon>Solirubrobacteraceae</taxon>
        <taxon>Solirubrobacter</taxon>
    </lineage>
</organism>
<protein>
    <submittedName>
        <fullName evidence="2">Uncharacterized protein</fullName>
    </submittedName>
</protein>
<evidence type="ECO:0000313" key="2">
    <source>
        <dbReference type="EMBL" id="MDA0139288.1"/>
    </source>
</evidence>